<comment type="similarity">
    <text evidence="5 15">Belongs to the cytochrome P450 family.</text>
</comment>
<dbReference type="InterPro" id="IPR036396">
    <property type="entry name" value="Cyt_P450_sf"/>
</dbReference>
<gene>
    <name evidence="16" type="ORF">PVAND_001374</name>
</gene>
<evidence type="ECO:0000256" key="8">
    <source>
        <dbReference type="ARBA" id="ARBA00022824"/>
    </source>
</evidence>
<evidence type="ECO:0000256" key="1">
    <source>
        <dbReference type="ARBA" id="ARBA00001971"/>
    </source>
</evidence>
<dbReference type="Proteomes" id="UP001107558">
    <property type="component" value="Chromosome 3"/>
</dbReference>
<dbReference type="EMBL" id="JADBJN010000003">
    <property type="protein sequence ID" value="KAG5671161.1"/>
    <property type="molecule type" value="Genomic_DNA"/>
</dbReference>
<evidence type="ECO:0000256" key="7">
    <source>
        <dbReference type="ARBA" id="ARBA00022723"/>
    </source>
</evidence>
<organism evidence="16 17">
    <name type="scientific">Polypedilum vanderplanki</name>
    <name type="common">Sleeping chironomid midge</name>
    <dbReference type="NCBI Taxonomy" id="319348"/>
    <lineage>
        <taxon>Eukaryota</taxon>
        <taxon>Metazoa</taxon>
        <taxon>Ecdysozoa</taxon>
        <taxon>Arthropoda</taxon>
        <taxon>Hexapoda</taxon>
        <taxon>Insecta</taxon>
        <taxon>Pterygota</taxon>
        <taxon>Neoptera</taxon>
        <taxon>Endopterygota</taxon>
        <taxon>Diptera</taxon>
        <taxon>Nematocera</taxon>
        <taxon>Chironomoidea</taxon>
        <taxon>Chironomidae</taxon>
        <taxon>Chironominae</taxon>
        <taxon>Polypedilum</taxon>
        <taxon>Polypedilum</taxon>
    </lineage>
</organism>
<dbReference type="OrthoDB" id="2789670at2759"/>
<evidence type="ECO:0000256" key="5">
    <source>
        <dbReference type="ARBA" id="ARBA00010617"/>
    </source>
</evidence>
<evidence type="ECO:0000256" key="9">
    <source>
        <dbReference type="ARBA" id="ARBA00022848"/>
    </source>
</evidence>
<dbReference type="GO" id="GO:0004497">
    <property type="term" value="F:monooxygenase activity"/>
    <property type="evidence" value="ECO:0007669"/>
    <property type="project" value="UniProtKB-KW"/>
</dbReference>
<reference evidence="16" key="1">
    <citation type="submission" date="2021-03" db="EMBL/GenBank/DDBJ databases">
        <title>Chromosome level genome of the anhydrobiotic midge Polypedilum vanderplanki.</title>
        <authorList>
            <person name="Yoshida Y."/>
            <person name="Kikawada T."/>
            <person name="Gusev O."/>
        </authorList>
    </citation>
    <scope>NUCLEOTIDE SEQUENCE</scope>
    <source>
        <strain evidence="16">NIAS01</strain>
        <tissue evidence="16">Whole body or cell culture</tissue>
    </source>
</reference>
<dbReference type="GO" id="GO:0020037">
    <property type="term" value="F:heme binding"/>
    <property type="evidence" value="ECO:0007669"/>
    <property type="project" value="InterPro"/>
</dbReference>
<dbReference type="PRINTS" id="PR00463">
    <property type="entry name" value="EP450I"/>
</dbReference>
<dbReference type="InterPro" id="IPR001128">
    <property type="entry name" value="Cyt_P450"/>
</dbReference>
<dbReference type="FunFam" id="1.10.630.10:FF:000042">
    <property type="entry name" value="Cytochrome P450"/>
    <property type="match status" value="1"/>
</dbReference>
<dbReference type="InterPro" id="IPR002401">
    <property type="entry name" value="Cyt_P450_E_grp-I"/>
</dbReference>
<dbReference type="SUPFAM" id="SSF48264">
    <property type="entry name" value="Cytochrome P450"/>
    <property type="match status" value="1"/>
</dbReference>
<dbReference type="PRINTS" id="PR00385">
    <property type="entry name" value="P450"/>
</dbReference>
<evidence type="ECO:0000313" key="16">
    <source>
        <dbReference type="EMBL" id="KAG5671161.1"/>
    </source>
</evidence>
<evidence type="ECO:0008006" key="18">
    <source>
        <dbReference type="Google" id="ProtNLM"/>
    </source>
</evidence>
<comment type="function">
    <text evidence="2">May be involved in the metabolism of insect hormones and in the breakdown of synthetic insecticides.</text>
</comment>
<dbReference type="CDD" id="cd11056">
    <property type="entry name" value="CYP6-like"/>
    <property type="match status" value="1"/>
</dbReference>
<evidence type="ECO:0000256" key="11">
    <source>
        <dbReference type="ARBA" id="ARBA00023004"/>
    </source>
</evidence>
<dbReference type="Pfam" id="PF00067">
    <property type="entry name" value="p450"/>
    <property type="match status" value="1"/>
</dbReference>
<dbReference type="Gene3D" id="1.10.630.10">
    <property type="entry name" value="Cytochrome P450"/>
    <property type="match status" value="1"/>
</dbReference>
<evidence type="ECO:0000256" key="13">
    <source>
        <dbReference type="ARBA" id="ARBA00023136"/>
    </source>
</evidence>
<keyword evidence="9" id="KW-0492">Microsome</keyword>
<dbReference type="GO" id="GO:0005789">
    <property type="term" value="C:endoplasmic reticulum membrane"/>
    <property type="evidence" value="ECO:0007669"/>
    <property type="project" value="UniProtKB-SubCell"/>
</dbReference>
<keyword evidence="10 15" id="KW-0560">Oxidoreductase</keyword>
<dbReference type="PROSITE" id="PS00086">
    <property type="entry name" value="CYTOCHROME_P450"/>
    <property type="match status" value="1"/>
</dbReference>
<dbReference type="PANTHER" id="PTHR24292">
    <property type="entry name" value="CYTOCHROME P450"/>
    <property type="match status" value="1"/>
</dbReference>
<evidence type="ECO:0000313" key="17">
    <source>
        <dbReference type="Proteomes" id="UP001107558"/>
    </source>
</evidence>
<keyword evidence="8" id="KW-0256">Endoplasmic reticulum</keyword>
<evidence type="ECO:0000256" key="3">
    <source>
        <dbReference type="ARBA" id="ARBA00004174"/>
    </source>
</evidence>
<accession>A0A9J6BMR4</accession>
<evidence type="ECO:0000256" key="12">
    <source>
        <dbReference type="ARBA" id="ARBA00023033"/>
    </source>
</evidence>
<evidence type="ECO:0000256" key="10">
    <source>
        <dbReference type="ARBA" id="ARBA00023002"/>
    </source>
</evidence>
<evidence type="ECO:0000256" key="2">
    <source>
        <dbReference type="ARBA" id="ARBA00003690"/>
    </source>
</evidence>
<name>A0A9J6BMR4_POLVA</name>
<keyword evidence="11 14" id="KW-0408">Iron</keyword>
<dbReference type="GO" id="GO:0016705">
    <property type="term" value="F:oxidoreductase activity, acting on paired donors, with incorporation or reduction of molecular oxygen"/>
    <property type="evidence" value="ECO:0007669"/>
    <property type="project" value="InterPro"/>
</dbReference>
<evidence type="ECO:0000256" key="4">
    <source>
        <dbReference type="ARBA" id="ARBA00004406"/>
    </source>
</evidence>
<keyword evidence="12 15" id="KW-0503">Monooxygenase</keyword>
<comment type="caution">
    <text evidence="16">The sequence shown here is derived from an EMBL/GenBank/DDBJ whole genome shotgun (WGS) entry which is preliminary data.</text>
</comment>
<protein>
    <recommendedName>
        <fullName evidence="18">Cytochrome P450</fullName>
    </recommendedName>
</protein>
<comment type="cofactor">
    <cofactor evidence="1 14">
        <name>heme</name>
        <dbReference type="ChEBI" id="CHEBI:30413"/>
    </cofactor>
</comment>
<dbReference type="PANTHER" id="PTHR24292:SF84">
    <property type="entry name" value="CYTOCHROME P450 28A5-RELATED"/>
    <property type="match status" value="1"/>
</dbReference>
<dbReference type="InterPro" id="IPR050476">
    <property type="entry name" value="Insect_CytP450_Detox"/>
</dbReference>
<dbReference type="AlphaFoldDB" id="A0A9J6BMR4"/>
<keyword evidence="13" id="KW-0472">Membrane</keyword>
<dbReference type="InterPro" id="IPR017972">
    <property type="entry name" value="Cyt_P450_CS"/>
</dbReference>
<feature type="binding site" description="axial binding residue" evidence="14">
    <location>
        <position position="445"/>
    </location>
    <ligand>
        <name>heme</name>
        <dbReference type="ChEBI" id="CHEBI:30413"/>
    </ligand>
    <ligandPart>
        <name>Fe</name>
        <dbReference type="ChEBI" id="CHEBI:18248"/>
    </ligandPart>
</feature>
<keyword evidence="7 14" id="KW-0479">Metal-binding</keyword>
<keyword evidence="6 14" id="KW-0349">Heme</keyword>
<evidence type="ECO:0000256" key="14">
    <source>
        <dbReference type="PIRSR" id="PIRSR602401-1"/>
    </source>
</evidence>
<keyword evidence="17" id="KW-1185">Reference proteome</keyword>
<sequence>MWTYLILISSIVYLFYRWFTSKYDYFIQRGLPAVKPKFPFGNTPAAYTQKRNFYYDLDEIYQSYRKKTPFVGYFEGGTPKLLVISPEIIKEILIKNFSHFHHNEFTEMFNKEADPIFGRNLAVLKGQEWKDKRTEISPAFSNNRLRSLFPLVEDALKSFRNFIVKEIPKNEPFDIREILAKFTTDVVASCIIGVDAQSFTKVKPEIREMGRKYMDFTSSDVQFKMLLLTFFPWIRKFKKISIINKEVNEFFINLMEQAVTMREKSNTKRDDYLSYLIELKKKKNLADIDMAAHGVTFFTDGFETSSLAIAYMLYEIANDKRVQEKLRKQINEELIDENGKIIYEKMLEHEYLDQIFHETLRLHPIIMFFNRECTEEIIFDCNGKDFKIEKGMSVNVPIYSIHRDPDYFVNPTEFVPERFDAENGGVKEFRNRGVLMPFGDGGRICIGMRFALMQSKAAVIEIVRNFELSVNNKTQKPLVLDPKQYMNIKVGGLWLDLKTI</sequence>
<evidence type="ECO:0000256" key="15">
    <source>
        <dbReference type="RuleBase" id="RU000461"/>
    </source>
</evidence>
<dbReference type="GO" id="GO:0005506">
    <property type="term" value="F:iron ion binding"/>
    <property type="evidence" value="ECO:0007669"/>
    <property type="project" value="InterPro"/>
</dbReference>
<comment type="subcellular location">
    <subcellularLocation>
        <location evidence="4">Endoplasmic reticulum membrane</location>
        <topology evidence="4">Peripheral membrane protein</topology>
    </subcellularLocation>
    <subcellularLocation>
        <location evidence="3">Microsome membrane</location>
        <topology evidence="3">Peripheral membrane protein</topology>
    </subcellularLocation>
</comment>
<proteinExistence type="inferred from homology"/>
<evidence type="ECO:0000256" key="6">
    <source>
        <dbReference type="ARBA" id="ARBA00022617"/>
    </source>
</evidence>